<dbReference type="EMBL" id="CP042467">
    <property type="protein sequence ID" value="QED29724.1"/>
    <property type="molecule type" value="Genomic_DNA"/>
</dbReference>
<evidence type="ECO:0000313" key="6">
    <source>
        <dbReference type="Proteomes" id="UP000321595"/>
    </source>
</evidence>
<evidence type="ECO:0000256" key="2">
    <source>
        <dbReference type="ARBA" id="ARBA00022618"/>
    </source>
</evidence>
<keyword evidence="1" id="KW-0963">Cytoplasm</keyword>
<dbReference type="InterPro" id="IPR005234">
    <property type="entry name" value="ScpB_csome_segregation"/>
</dbReference>
<dbReference type="NCBIfam" id="TIGR00281">
    <property type="entry name" value="SMC-Scp complex subunit ScpB"/>
    <property type="match status" value="1"/>
</dbReference>
<keyword evidence="6" id="KW-1185">Reference proteome</keyword>
<dbReference type="InterPro" id="IPR036388">
    <property type="entry name" value="WH-like_DNA-bd_sf"/>
</dbReference>
<evidence type="ECO:0000256" key="3">
    <source>
        <dbReference type="ARBA" id="ARBA00022829"/>
    </source>
</evidence>
<dbReference type="GO" id="GO:0051301">
    <property type="term" value="P:cell division"/>
    <property type="evidence" value="ECO:0007669"/>
    <property type="project" value="UniProtKB-KW"/>
</dbReference>
<dbReference type="PANTHER" id="PTHR34298">
    <property type="entry name" value="SEGREGATION AND CONDENSATION PROTEIN B"/>
    <property type="match status" value="1"/>
</dbReference>
<dbReference type="OrthoDB" id="9806226at2"/>
<accession>A0A5B8XWC3</accession>
<dbReference type="Proteomes" id="UP000321595">
    <property type="component" value="Chromosome"/>
</dbReference>
<sequence length="187" mass="20849">MIRAQLEAVFFAADEPLSRESLHKIFDTVDHEVLERTISQMKLDFSGSERGVHLIEVAGGLQLRTNPDFKDVVLRLFDAKPVKLSRAALETLAIVAYRQPVTRASIDEIRGVDSAGVVKKLSELELIAVVGKMDDIGRPNLYGTTPRFLEFFGLSALTDLPTLDEFNVDFEILGDIFGIEELAQEEE</sequence>
<dbReference type="PIRSF" id="PIRSF019345">
    <property type="entry name" value="ScpB"/>
    <property type="match status" value="1"/>
</dbReference>
<proteinExistence type="predicted"/>
<dbReference type="Gene3D" id="1.10.10.10">
    <property type="entry name" value="Winged helix-like DNA-binding domain superfamily/Winged helix DNA-binding domain"/>
    <property type="match status" value="2"/>
</dbReference>
<protein>
    <submittedName>
        <fullName evidence="5">SMC-Scp complex subunit ScpB</fullName>
    </submittedName>
</protein>
<evidence type="ECO:0000256" key="4">
    <source>
        <dbReference type="ARBA" id="ARBA00023306"/>
    </source>
</evidence>
<dbReference type="GO" id="GO:0051304">
    <property type="term" value="P:chromosome separation"/>
    <property type="evidence" value="ECO:0007669"/>
    <property type="project" value="InterPro"/>
</dbReference>
<keyword evidence="3" id="KW-0159">Chromosome partition</keyword>
<dbReference type="PANTHER" id="PTHR34298:SF2">
    <property type="entry name" value="SEGREGATION AND CONDENSATION PROTEIN B"/>
    <property type="match status" value="1"/>
</dbReference>
<reference evidence="5 6" key="1">
    <citation type="submission" date="2019-08" db="EMBL/GenBank/DDBJ databases">
        <authorList>
            <person name="Liang Q."/>
        </authorList>
    </citation>
    <scope>NUCLEOTIDE SEQUENCE [LARGE SCALE GENOMIC DNA]</scope>
    <source>
        <strain evidence="5 6">V1718</strain>
    </source>
</reference>
<dbReference type="Pfam" id="PF04079">
    <property type="entry name" value="SMC_ScpB"/>
    <property type="match status" value="1"/>
</dbReference>
<dbReference type="RefSeq" id="WP_146962957.1">
    <property type="nucleotide sequence ID" value="NZ_CP042467.1"/>
</dbReference>
<gene>
    <name evidence="5" type="primary">scpB</name>
    <name evidence="5" type="ORF">FRD01_21285</name>
</gene>
<name>A0A5B8XWC3_9DELT</name>
<organism evidence="5 6">
    <name type="scientific">Microvenator marinus</name>
    <dbReference type="NCBI Taxonomy" id="2600177"/>
    <lineage>
        <taxon>Bacteria</taxon>
        <taxon>Deltaproteobacteria</taxon>
        <taxon>Bradymonadales</taxon>
        <taxon>Microvenatoraceae</taxon>
        <taxon>Microvenator</taxon>
    </lineage>
</organism>
<evidence type="ECO:0000313" key="5">
    <source>
        <dbReference type="EMBL" id="QED29724.1"/>
    </source>
</evidence>
<dbReference type="InterPro" id="IPR036390">
    <property type="entry name" value="WH_DNA-bd_sf"/>
</dbReference>
<evidence type="ECO:0000256" key="1">
    <source>
        <dbReference type="ARBA" id="ARBA00022490"/>
    </source>
</evidence>
<keyword evidence="2" id="KW-0132">Cell division</keyword>
<dbReference type="KEGG" id="bbae:FRD01_21285"/>
<dbReference type="SUPFAM" id="SSF46785">
    <property type="entry name" value="Winged helix' DNA-binding domain"/>
    <property type="match status" value="2"/>
</dbReference>
<keyword evidence="4" id="KW-0131">Cell cycle</keyword>
<dbReference type="AlphaFoldDB" id="A0A5B8XWC3"/>